<evidence type="ECO:0000256" key="3">
    <source>
        <dbReference type="ARBA" id="ARBA00022884"/>
    </source>
</evidence>
<dbReference type="HAMAP" id="MF_01328_B">
    <property type="entry name" value="Ribosomal_uL4_B"/>
    <property type="match status" value="1"/>
</dbReference>
<gene>
    <name evidence="9" type="ORF">WJX84_006458</name>
</gene>
<keyword evidence="10" id="KW-1185">Reference proteome</keyword>
<proteinExistence type="inferred from homology"/>
<dbReference type="SUPFAM" id="SSF52166">
    <property type="entry name" value="Ribosomal protein L4"/>
    <property type="match status" value="1"/>
</dbReference>
<name>A0AAW1TG92_9CHLO</name>
<dbReference type="Gene3D" id="3.40.1370.10">
    <property type="match status" value="1"/>
</dbReference>
<evidence type="ECO:0000256" key="6">
    <source>
        <dbReference type="ARBA" id="ARBA00035208"/>
    </source>
</evidence>
<evidence type="ECO:0000313" key="10">
    <source>
        <dbReference type="Proteomes" id="UP001485043"/>
    </source>
</evidence>
<dbReference type="Proteomes" id="UP001485043">
    <property type="component" value="Unassembled WGS sequence"/>
</dbReference>
<feature type="compositionally biased region" description="Low complexity" evidence="8">
    <location>
        <begin position="219"/>
        <end position="259"/>
    </location>
</feature>
<dbReference type="AlphaFoldDB" id="A0AAW1TG92"/>
<evidence type="ECO:0000256" key="2">
    <source>
        <dbReference type="ARBA" id="ARBA00022730"/>
    </source>
</evidence>
<dbReference type="PANTHER" id="PTHR10746">
    <property type="entry name" value="50S RIBOSOMAL PROTEIN L4"/>
    <property type="match status" value="1"/>
</dbReference>
<dbReference type="GO" id="GO:0005840">
    <property type="term" value="C:ribosome"/>
    <property type="evidence" value="ECO:0007669"/>
    <property type="project" value="UniProtKB-KW"/>
</dbReference>
<dbReference type="Pfam" id="PF00573">
    <property type="entry name" value="Ribosomal_L4"/>
    <property type="match status" value="1"/>
</dbReference>
<dbReference type="PANTHER" id="PTHR10746:SF17">
    <property type="entry name" value="LARGE RIBOSOMAL SUBUNIT PROTEIN UL4C"/>
    <property type="match status" value="1"/>
</dbReference>
<comment type="similarity">
    <text evidence="1">Belongs to the universal ribosomal protein uL4 family.</text>
</comment>
<evidence type="ECO:0000256" key="5">
    <source>
        <dbReference type="ARBA" id="ARBA00023274"/>
    </source>
</evidence>
<dbReference type="EMBL" id="JALJOV010000052">
    <property type="protein sequence ID" value="KAK9867982.1"/>
    <property type="molecule type" value="Genomic_DNA"/>
</dbReference>
<keyword evidence="2" id="KW-0699">rRNA-binding</keyword>
<evidence type="ECO:0000256" key="8">
    <source>
        <dbReference type="SAM" id="MobiDB-lite"/>
    </source>
</evidence>
<dbReference type="GO" id="GO:0019843">
    <property type="term" value="F:rRNA binding"/>
    <property type="evidence" value="ECO:0007669"/>
    <property type="project" value="UniProtKB-KW"/>
</dbReference>
<dbReference type="NCBIfam" id="TIGR03953">
    <property type="entry name" value="rplD_bact"/>
    <property type="match status" value="1"/>
</dbReference>
<organism evidence="9 10">
    <name type="scientific">Apatococcus fuscideae</name>
    <dbReference type="NCBI Taxonomy" id="2026836"/>
    <lineage>
        <taxon>Eukaryota</taxon>
        <taxon>Viridiplantae</taxon>
        <taxon>Chlorophyta</taxon>
        <taxon>core chlorophytes</taxon>
        <taxon>Trebouxiophyceae</taxon>
        <taxon>Chlorellales</taxon>
        <taxon>Chlorellaceae</taxon>
        <taxon>Apatococcus</taxon>
    </lineage>
</organism>
<evidence type="ECO:0000256" key="7">
    <source>
        <dbReference type="ARBA" id="ARBA00035387"/>
    </source>
</evidence>
<dbReference type="InterPro" id="IPR013005">
    <property type="entry name" value="Ribosomal_uL4-like"/>
</dbReference>
<evidence type="ECO:0000313" key="9">
    <source>
        <dbReference type="EMBL" id="KAK9867982.1"/>
    </source>
</evidence>
<dbReference type="GO" id="GO:1990904">
    <property type="term" value="C:ribonucleoprotein complex"/>
    <property type="evidence" value="ECO:0007669"/>
    <property type="project" value="UniProtKB-KW"/>
</dbReference>
<keyword evidence="3" id="KW-0694">RNA-binding</keyword>
<feature type="region of interest" description="Disordered" evidence="8">
    <location>
        <begin position="54"/>
        <end position="84"/>
    </location>
</feature>
<keyword evidence="4" id="KW-0689">Ribosomal protein</keyword>
<dbReference type="GO" id="GO:0003735">
    <property type="term" value="F:structural constituent of ribosome"/>
    <property type="evidence" value="ECO:0007669"/>
    <property type="project" value="InterPro"/>
</dbReference>
<protein>
    <recommendedName>
        <fullName evidence="6">Large ribosomal subunit protein uL4c</fullName>
    </recommendedName>
    <alternativeName>
        <fullName evidence="7">50S ribosomal protein L4, chloroplastic</fullName>
    </alternativeName>
</protein>
<feature type="region of interest" description="Disordered" evidence="8">
    <location>
        <begin position="212"/>
        <end position="259"/>
    </location>
</feature>
<dbReference type="InterPro" id="IPR002136">
    <property type="entry name" value="Ribosomal_uL4"/>
</dbReference>
<reference evidence="9 10" key="1">
    <citation type="journal article" date="2024" name="Nat. Commun.">
        <title>Phylogenomics reveals the evolutionary origins of lichenization in chlorophyte algae.</title>
        <authorList>
            <person name="Puginier C."/>
            <person name="Libourel C."/>
            <person name="Otte J."/>
            <person name="Skaloud P."/>
            <person name="Haon M."/>
            <person name="Grisel S."/>
            <person name="Petersen M."/>
            <person name="Berrin J.G."/>
            <person name="Delaux P.M."/>
            <person name="Dal Grande F."/>
            <person name="Keller J."/>
        </authorList>
    </citation>
    <scope>NUCLEOTIDE SEQUENCE [LARGE SCALE GENOMIC DNA]</scope>
    <source>
        <strain evidence="9 10">SAG 2523</strain>
    </source>
</reference>
<evidence type="ECO:0000256" key="4">
    <source>
        <dbReference type="ARBA" id="ARBA00022980"/>
    </source>
</evidence>
<sequence>MDKHCLQACTQGSAELSLKVAPTQTAKGLVHRYVTYVLQNGRAGTASTKTRAEVRGGGAKPFQQKKTGNARAGSRRTPLKPGGGVIFGPKPRDWSIKMNKKERRLALSTALQSASDCITIIEDVGEKLATPKTKELMGAMQRWGVSPTEKALLILDRPNTQVELAGRNVAKLHINTADTLEVFRILNADRILIERSALGYIHDFYGMASEPAAEEPVAEESAATEAAPTPEAAVTAEAAADAPAEAGAEGAESPVEAQS</sequence>
<comment type="caution">
    <text evidence="9">The sequence shown here is derived from an EMBL/GenBank/DDBJ whole genome shotgun (WGS) entry which is preliminary data.</text>
</comment>
<dbReference type="GO" id="GO:0006412">
    <property type="term" value="P:translation"/>
    <property type="evidence" value="ECO:0007669"/>
    <property type="project" value="InterPro"/>
</dbReference>
<accession>A0AAW1TG92</accession>
<dbReference type="InterPro" id="IPR023574">
    <property type="entry name" value="Ribosomal_uL4_dom_sf"/>
</dbReference>
<evidence type="ECO:0000256" key="1">
    <source>
        <dbReference type="ARBA" id="ARBA00010528"/>
    </source>
</evidence>
<keyword evidence="5" id="KW-0687">Ribonucleoprotein</keyword>